<reference evidence="4" key="1">
    <citation type="submission" date="2022-11" db="UniProtKB">
        <authorList>
            <consortium name="WormBaseParasite"/>
        </authorList>
    </citation>
    <scope>IDENTIFICATION</scope>
</reference>
<protein>
    <submittedName>
        <fullName evidence="4">Uncharacterized protein</fullName>
    </submittedName>
</protein>
<keyword evidence="2" id="KW-0812">Transmembrane</keyword>
<evidence type="ECO:0000256" key="2">
    <source>
        <dbReference type="SAM" id="Phobius"/>
    </source>
</evidence>
<keyword evidence="3" id="KW-1185">Reference proteome</keyword>
<dbReference type="AlphaFoldDB" id="A0A914I9B0"/>
<name>A0A914I9B0_GLORO</name>
<sequence length="180" mass="19496">MNEMYSKVLVLTCATSVSARVKDAASVTAARGAASHSGTVSKMAALTPKKMAHCSASVLSVLFLLLLALLLPAPSAVSARPSAPQPPPLIKRSSTRICRHSNVSLLQNDVRSTSTQRKIGGESTRRTDHSKSPTRHLRSIVVYVRHSEARDVQYSLIGTTEFTWNCDKYSSKQLITAAKF</sequence>
<proteinExistence type="predicted"/>
<keyword evidence="2" id="KW-0472">Membrane</keyword>
<accession>A0A914I9B0</accession>
<organism evidence="3 4">
    <name type="scientific">Globodera rostochiensis</name>
    <name type="common">Golden nematode worm</name>
    <name type="synonym">Heterodera rostochiensis</name>
    <dbReference type="NCBI Taxonomy" id="31243"/>
    <lineage>
        <taxon>Eukaryota</taxon>
        <taxon>Metazoa</taxon>
        <taxon>Ecdysozoa</taxon>
        <taxon>Nematoda</taxon>
        <taxon>Chromadorea</taxon>
        <taxon>Rhabditida</taxon>
        <taxon>Tylenchina</taxon>
        <taxon>Tylenchomorpha</taxon>
        <taxon>Tylenchoidea</taxon>
        <taxon>Heteroderidae</taxon>
        <taxon>Heteroderinae</taxon>
        <taxon>Globodera</taxon>
    </lineage>
</organism>
<dbReference type="WBParaSite" id="Gr19_v10_g8696.t1">
    <property type="protein sequence ID" value="Gr19_v10_g8696.t1"/>
    <property type="gene ID" value="Gr19_v10_g8696"/>
</dbReference>
<evidence type="ECO:0000256" key="1">
    <source>
        <dbReference type="SAM" id="MobiDB-lite"/>
    </source>
</evidence>
<dbReference type="Proteomes" id="UP000887572">
    <property type="component" value="Unplaced"/>
</dbReference>
<evidence type="ECO:0000313" key="4">
    <source>
        <dbReference type="WBParaSite" id="Gr19_v10_g8696.t1"/>
    </source>
</evidence>
<feature type="transmembrane region" description="Helical" evidence="2">
    <location>
        <begin position="50"/>
        <end position="71"/>
    </location>
</feature>
<evidence type="ECO:0000313" key="3">
    <source>
        <dbReference type="Proteomes" id="UP000887572"/>
    </source>
</evidence>
<feature type="region of interest" description="Disordered" evidence="1">
    <location>
        <begin position="111"/>
        <end position="133"/>
    </location>
</feature>
<keyword evidence="2" id="KW-1133">Transmembrane helix</keyword>
<feature type="compositionally biased region" description="Basic and acidic residues" evidence="1">
    <location>
        <begin position="119"/>
        <end position="131"/>
    </location>
</feature>